<dbReference type="AlphaFoldDB" id="A0A3Q3X1V9"/>
<reference evidence="5" key="1">
    <citation type="submission" date="2025-08" db="UniProtKB">
        <authorList>
            <consortium name="Ensembl"/>
        </authorList>
    </citation>
    <scope>IDENTIFICATION</scope>
</reference>
<dbReference type="Proteomes" id="UP000261620">
    <property type="component" value="Unplaced"/>
</dbReference>
<protein>
    <recommendedName>
        <fullName evidence="4">LRRCT domain-containing protein</fullName>
    </recommendedName>
</protein>
<dbReference type="Ensembl" id="ENSMMOT00000019387.1">
    <property type="protein sequence ID" value="ENSMMOP00000019072.1"/>
    <property type="gene ID" value="ENSMMOG00000014444.1"/>
</dbReference>
<name>A0A3Q3X1V9_MOLML</name>
<reference evidence="5" key="2">
    <citation type="submission" date="2025-09" db="UniProtKB">
        <authorList>
            <consortium name="Ensembl"/>
        </authorList>
    </citation>
    <scope>IDENTIFICATION</scope>
</reference>
<dbReference type="InterPro" id="IPR001611">
    <property type="entry name" value="Leu-rich_rpt"/>
</dbReference>
<dbReference type="STRING" id="94237.ENSMMOP00000019072"/>
<dbReference type="SMART" id="SM00082">
    <property type="entry name" value="LRRCT"/>
    <property type="match status" value="1"/>
</dbReference>
<dbReference type="InterPro" id="IPR032675">
    <property type="entry name" value="LRR_dom_sf"/>
</dbReference>
<keyword evidence="2" id="KW-0732">Signal</keyword>
<evidence type="ECO:0000313" key="6">
    <source>
        <dbReference type="Proteomes" id="UP000261620"/>
    </source>
</evidence>
<accession>A0A3Q3X1V9</accession>
<keyword evidence="1" id="KW-0433">Leucine-rich repeat</keyword>
<sequence length="196" mass="21404">MKVYILTLNFIFEKVRLQLSNNSLVAIHNSTFSGLERLQELDLTLNSLKTVPKEGLQELDSLPGAVLLLSENPFMCKCGIEPFALWLNRSQGRIRDAKSLVCAFPASMRNTSILAVRTLTLGCHQRNVGADLALHFHCLVSNLSSLAMYKNDKQASGNLKGIKALSSPKTTTLLLFGSRSGGRVGGTIECRPAEIS</sequence>
<dbReference type="PANTHER" id="PTHR24369:SF213">
    <property type="entry name" value="INSULIN LIKE GROWTH FACTOR BINDING PROTEIN ACID LABILE SUBUNIT"/>
    <property type="match status" value="1"/>
</dbReference>
<evidence type="ECO:0000256" key="3">
    <source>
        <dbReference type="ARBA" id="ARBA00022737"/>
    </source>
</evidence>
<dbReference type="PANTHER" id="PTHR24369">
    <property type="entry name" value="ANTIGEN BSP, PUTATIVE-RELATED"/>
    <property type="match status" value="1"/>
</dbReference>
<dbReference type="SUPFAM" id="SSF52058">
    <property type="entry name" value="L domain-like"/>
    <property type="match status" value="1"/>
</dbReference>
<keyword evidence="6" id="KW-1185">Reference proteome</keyword>
<evidence type="ECO:0000313" key="5">
    <source>
        <dbReference type="Ensembl" id="ENSMMOP00000019072.1"/>
    </source>
</evidence>
<organism evidence="5 6">
    <name type="scientific">Mola mola</name>
    <name type="common">Ocean sunfish</name>
    <name type="synonym">Tetraodon mola</name>
    <dbReference type="NCBI Taxonomy" id="94237"/>
    <lineage>
        <taxon>Eukaryota</taxon>
        <taxon>Metazoa</taxon>
        <taxon>Chordata</taxon>
        <taxon>Craniata</taxon>
        <taxon>Vertebrata</taxon>
        <taxon>Euteleostomi</taxon>
        <taxon>Actinopterygii</taxon>
        <taxon>Neopterygii</taxon>
        <taxon>Teleostei</taxon>
        <taxon>Neoteleostei</taxon>
        <taxon>Acanthomorphata</taxon>
        <taxon>Eupercaria</taxon>
        <taxon>Tetraodontiformes</taxon>
        <taxon>Molidae</taxon>
        <taxon>Mola</taxon>
    </lineage>
</organism>
<dbReference type="GO" id="GO:0005886">
    <property type="term" value="C:plasma membrane"/>
    <property type="evidence" value="ECO:0007669"/>
    <property type="project" value="TreeGrafter"/>
</dbReference>
<proteinExistence type="predicted"/>
<dbReference type="Gene3D" id="3.80.10.10">
    <property type="entry name" value="Ribonuclease Inhibitor"/>
    <property type="match status" value="1"/>
</dbReference>
<evidence type="ECO:0000256" key="1">
    <source>
        <dbReference type="ARBA" id="ARBA00022614"/>
    </source>
</evidence>
<dbReference type="InterPro" id="IPR000483">
    <property type="entry name" value="Cys-rich_flank_reg_C"/>
</dbReference>
<evidence type="ECO:0000256" key="2">
    <source>
        <dbReference type="ARBA" id="ARBA00022729"/>
    </source>
</evidence>
<keyword evidence="3" id="KW-0677">Repeat</keyword>
<dbReference type="InterPro" id="IPR050541">
    <property type="entry name" value="LRR_TM_domain-containing"/>
</dbReference>
<evidence type="ECO:0000259" key="4">
    <source>
        <dbReference type="SMART" id="SM00082"/>
    </source>
</evidence>
<dbReference type="Pfam" id="PF13855">
    <property type="entry name" value="LRR_8"/>
    <property type="match status" value="1"/>
</dbReference>
<feature type="domain" description="LRRCT" evidence="4">
    <location>
        <begin position="72"/>
        <end position="124"/>
    </location>
</feature>